<organism evidence="2 3">
    <name type="scientific">Iphiclides podalirius</name>
    <name type="common">scarce swallowtail</name>
    <dbReference type="NCBI Taxonomy" id="110791"/>
    <lineage>
        <taxon>Eukaryota</taxon>
        <taxon>Metazoa</taxon>
        <taxon>Ecdysozoa</taxon>
        <taxon>Arthropoda</taxon>
        <taxon>Hexapoda</taxon>
        <taxon>Insecta</taxon>
        <taxon>Pterygota</taxon>
        <taxon>Neoptera</taxon>
        <taxon>Endopterygota</taxon>
        <taxon>Lepidoptera</taxon>
        <taxon>Glossata</taxon>
        <taxon>Ditrysia</taxon>
        <taxon>Papilionoidea</taxon>
        <taxon>Papilionidae</taxon>
        <taxon>Papilioninae</taxon>
        <taxon>Iphiclides</taxon>
    </lineage>
</organism>
<dbReference type="Proteomes" id="UP000837857">
    <property type="component" value="Chromosome 1"/>
</dbReference>
<name>A0ABN8HSG4_9NEOP</name>
<reference evidence="2" key="1">
    <citation type="submission" date="2022-03" db="EMBL/GenBank/DDBJ databases">
        <authorList>
            <person name="Martin H S."/>
        </authorList>
    </citation>
    <scope>NUCLEOTIDE SEQUENCE</scope>
</reference>
<evidence type="ECO:0000313" key="3">
    <source>
        <dbReference type="Proteomes" id="UP000837857"/>
    </source>
</evidence>
<evidence type="ECO:0000313" key="2">
    <source>
        <dbReference type="EMBL" id="CAH2034563.1"/>
    </source>
</evidence>
<sequence>MCSKQKYTKRDSPCVGGGRPVRRLRRPTLIWGRLSRRRRWREAGRPAGVENTLEDTSLGAGYGALSPCCQLITYSSRAWPKCGSW</sequence>
<feature type="non-terminal residue" evidence="2">
    <location>
        <position position="85"/>
    </location>
</feature>
<gene>
    <name evidence="2" type="ORF">IPOD504_LOCUS188</name>
</gene>
<dbReference type="EMBL" id="OW152813">
    <property type="protein sequence ID" value="CAH2034563.1"/>
    <property type="molecule type" value="Genomic_DNA"/>
</dbReference>
<accession>A0ABN8HSG4</accession>
<keyword evidence="3" id="KW-1185">Reference proteome</keyword>
<protein>
    <submittedName>
        <fullName evidence="2">Uncharacterized protein</fullName>
    </submittedName>
</protein>
<feature type="region of interest" description="Disordered" evidence="1">
    <location>
        <begin position="1"/>
        <end position="20"/>
    </location>
</feature>
<proteinExistence type="predicted"/>
<evidence type="ECO:0000256" key="1">
    <source>
        <dbReference type="SAM" id="MobiDB-lite"/>
    </source>
</evidence>